<dbReference type="InterPro" id="IPR027417">
    <property type="entry name" value="P-loop_NTPase"/>
</dbReference>
<dbReference type="AlphaFoldDB" id="A0A2M8LBS4"/>
<reference evidence="2" key="1">
    <citation type="submission" date="2017-09" db="EMBL/GenBank/DDBJ databases">
        <title>Depth-based differentiation of microbial function through sediment-hosted aquifers and enrichment of novel symbionts in the deep terrestrial subsurface.</title>
        <authorList>
            <person name="Probst A.J."/>
            <person name="Ladd B."/>
            <person name="Jarett J.K."/>
            <person name="Geller-Mcgrath D.E."/>
            <person name="Sieber C.M.K."/>
            <person name="Emerson J.B."/>
            <person name="Anantharaman K."/>
            <person name="Thomas B.C."/>
            <person name="Malmstrom R."/>
            <person name="Stieglmeier M."/>
            <person name="Klingl A."/>
            <person name="Woyke T."/>
            <person name="Ryan C.M."/>
            <person name="Banfield J.F."/>
        </authorList>
    </citation>
    <scope>NUCLEOTIDE SEQUENCE [LARGE SCALE GENOMIC DNA]</scope>
</reference>
<organism evidence="1 2">
    <name type="scientific">Candidatus Taylorbacteria bacterium CG10_big_fil_rev_8_21_14_0_10_41_48</name>
    <dbReference type="NCBI Taxonomy" id="1975024"/>
    <lineage>
        <taxon>Bacteria</taxon>
        <taxon>Candidatus Tayloriibacteriota</taxon>
    </lineage>
</organism>
<dbReference type="Pfam" id="PF13177">
    <property type="entry name" value="DNA_pol3_delta2"/>
    <property type="match status" value="1"/>
</dbReference>
<name>A0A2M8LBS4_9BACT</name>
<dbReference type="Proteomes" id="UP000228700">
    <property type="component" value="Unassembled WGS sequence"/>
</dbReference>
<gene>
    <name evidence="1" type="ORF">COV01_03180</name>
</gene>
<evidence type="ECO:0000313" key="2">
    <source>
        <dbReference type="Proteomes" id="UP000228700"/>
    </source>
</evidence>
<accession>A0A2M8LBS4</accession>
<dbReference type="Gene3D" id="3.40.50.300">
    <property type="entry name" value="P-loop containing nucleotide triphosphate hydrolases"/>
    <property type="match status" value="1"/>
</dbReference>
<evidence type="ECO:0000313" key="1">
    <source>
        <dbReference type="EMBL" id="PJE74076.1"/>
    </source>
</evidence>
<comment type="caution">
    <text evidence="1">The sequence shown here is derived from an EMBL/GenBank/DDBJ whole genome shotgun (WGS) entry which is preliminary data.</text>
</comment>
<evidence type="ECO:0008006" key="3">
    <source>
        <dbReference type="Google" id="ProtNLM"/>
    </source>
</evidence>
<dbReference type="EMBL" id="PFEQ01000013">
    <property type="protein sequence ID" value="PJE74076.1"/>
    <property type="molecule type" value="Genomic_DNA"/>
</dbReference>
<sequence length="236" mass="27082">MGFMALFILFVHYFILNPMNPKQLHHAYLIEGDRTLAISYIESFLLDNFGIERRGNPDFWYSEHETFSIADGRAIAGRYVERAFDGGKKIFVIATRTMTHEAQNSLLKAFEEPTPDTHFFIISPSRSSFLPTLLSRFYIVRHDEHSTTHQDIEARKFVKSGYKARLEKAKAMAEDATKSEAKDFLIALLKETRKDTSHRLIPSAERELVECISYLGDRAPSVKLILERVALLVPVK</sequence>
<proteinExistence type="predicted"/>
<protein>
    <recommendedName>
        <fullName evidence="3">DNA polymerase III subunit delta</fullName>
    </recommendedName>
</protein>
<dbReference type="SUPFAM" id="SSF52540">
    <property type="entry name" value="P-loop containing nucleoside triphosphate hydrolases"/>
    <property type="match status" value="1"/>
</dbReference>